<sequence>MVKQAVWGFGPPTRILFFFVGFCSLSDELTVESILGDGGSISRRLKQYEPRRPQLTMAAAVADALENQQHLIAEAGTGTGKSFAYLVPAILHATSDQQVVKKPTGADPAEGQDDQPRKRRVVISTDTISLQEQLIAKDVPLLNSVIPREFSAVLVKGRRNYLSMRRMERAIAKSVSLFETDRQYDQLRRIKAWSKETGDGSLSSLPQKPDAVVWDEVASDTGNCLRRACPHFADCFYFRARRRAENAQLLIVNHAMLFSDLALRQQGVAILPDYDALILDECHTIESVAGDHLGLRLTSGQFDYLFNRLYNDQTNKGLLVEKGLRGLQQVVNQCRFASSNLFADVLDWWEKDGPKNGRVTRSGIVANELSEVMERLAKGLRQQADGQDNASERQDLESAFQRTIALAGGLRQWINQDLDDSVYWVERSGSRRGLDRVTLAASPVNVGEVLRTELFQNEMIDSVVMTSATIASGDDDKFAFFRSRIGLTGGASVRVGSPFDYRRQAKLVIVDDMPDPSADRQAFEKALPEQLKRFIGHTDGHAFVLFTSYDLLRRCADAIRSWLVQHDLQLYSQAGTQTRSQILDAFRANPRGVLFGTDSFWQGVDVPGDALQNVIITKLPFAVPDHPLLEARLDAIRGGGGNPFVDYQVPAAVLKFRQGFGRLIRSKQDTGMVVMLDPRILSKPYGRTFIQSLPDLPVRRVRRRRSKGTA</sequence>
<evidence type="ECO:0000256" key="1">
    <source>
        <dbReference type="ARBA" id="ARBA00022741"/>
    </source>
</evidence>
<dbReference type="SMART" id="SM00487">
    <property type="entry name" value="DEXDc"/>
    <property type="match status" value="1"/>
</dbReference>
<dbReference type="Pfam" id="PF13307">
    <property type="entry name" value="Helicase_C_2"/>
    <property type="match status" value="1"/>
</dbReference>
<evidence type="ECO:0000313" key="7">
    <source>
        <dbReference type="EMBL" id="TWU63331.1"/>
    </source>
</evidence>
<feature type="domain" description="Helicase ATP-binding" evidence="6">
    <location>
        <begin position="40"/>
        <end position="331"/>
    </location>
</feature>
<evidence type="ECO:0000259" key="6">
    <source>
        <dbReference type="PROSITE" id="PS51193"/>
    </source>
</evidence>
<accession>A0A5C6FT15</accession>
<dbReference type="InterPro" id="IPR045028">
    <property type="entry name" value="DinG/Rad3-like"/>
</dbReference>
<dbReference type="InterPro" id="IPR014013">
    <property type="entry name" value="Helic_SF1/SF2_ATP-bd_DinG/Rad3"/>
</dbReference>
<dbReference type="GO" id="GO:0003676">
    <property type="term" value="F:nucleic acid binding"/>
    <property type="evidence" value="ECO:0007669"/>
    <property type="project" value="InterPro"/>
</dbReference>
<evidence type="ECO:0000256" key="3">
    <source>
        <dbReference type="ARBA" id="ARBA00022840"/>
    </source>
</evidence>
<dbReference type="EMBL" id="SJPZ01000002">
    <property type="protein sequence ID" value="TWU63331.1"/>
    <property type="molecule type" value="Genomic_DNA"/>
</dbReference>
<dbReference type="InterPro" id="IPR014001">
    <property type="entry name" value="Helicase_ATP-bd"/>
</dbReference>
<dbReference type="SUPFAM" id="SSF52540">
    <property type="entry name" value="P-loop containing nucleoside triphosphate hydrolases"/>
    <property type="match status" value="2"/>
</dbReference>
<keyword evidence="2 7" id="KW-0378">Hydrolase</keyword>
<dbReference type="SMART" id="SM00491">
    <property type="entry name" value="HELICc2"/>
    <property type="match status" value="1"/>
</dbReference>
<dbReference type="GO" id="GO:0005524">
    <property type="term" value="F:ATP binding"/>
    <property type="evidence" value="ECO:0007669"/>
    <property type="project" value="UniProtKB-KW"/>
</dbReference>
<comment type="caution">
    <text evidence="7">The sequence shown here is derived from an EMBL/GenBank/DDBJ whole genome shotgun (WGS) entry which is preliminary data.</text>
</comment>
<reference evidence="7 8" key="1">
    <citation type="submission" date="2019-02" db="EMBL/GenBank/DDBJ databases">
        <title>Deep-cultivation of Planctomycetes and their phenomic and genomic characterization uncovers novel biology.</title>
        <authorList>
            <person name="Wiegand S."/>
            <person name="Jogler M."/>
            <person name="Boedeker C."/>
            <person name="Pinto D."/>
            <person name="Vollmers J."/>
            <person name="Rivas-Marin E."/>
            <person name="Kohn T."/>
            <person name="Peeters S.H."/>
            <person name="Heuer A."/>
            <person name="Rast P."/>
            <person name="Oberbeckmann S."/>
            <person name="Bunk B."/>
            <person name="Jeske O."/>
            <person name="Meyerdierks A."/>
            <person name="Storesund J.E."/>
            <person name="Kallscheuer N."/>
            <person name="Luecker S."/>
            <person name="Lage O.M."/>
            <person name="Pohl T."/>
            <person name="Merkel B.J."/>
            <person name="Hornburger P."/>
            <person name="Mueller R.-W."/>
            <person name="Bruemmer F."/>
            <person name="Labrenz M."/>
            <person name="Spormann A.M."/>
            <person name="Op Den Camp H."/>
            <person name="Overmann J."/>
            <person name="Amann R."/>
            <person name="Jetten M.S.M."/>
            <person name="Mascher T."/>
            <person name="Medema M.H."/>
            <person name="Devos D.P."/>
            <person name="Kaster A.-K."/>
            <person name="Ovreas L."/>
            <person name="Rohde M."/>
            <person name="Galperin M.Y."/>
            <person name="Jogler C."/>
        </authorList>
    </citation>
    <scope>NUCLEOTIDE SEQUENCE [LARGE SCALE GENOMIC DNA]</scope>
    <source>
        <strain evidence="7 8">V7</strain>
    </source>
</reference>
<keyword evidence="1" id="KW-0547">Nucleotide-binding</keyword>
<evidence type="ECO:0000256" key="2">
    <source>
        <dbReference type="ARBA" id="ARBA00022801"/>
    </source>
</evidence>
<gene>
    <name evidence="7" type="primary">dinG</name>
    <name evidence="7" type="ORF">V7x_50710</name>
</gene>
<keyword evidence="7" id="KW-0347">Helicase</keyword>
<dbReference type="GO" id="GO:0016818">
    <property type="term" value="F:hydrolase activity, acting on acid anhydrides, in phosphorus-containing anhydrides"/>
    <property type="evidence" value="ECO:0007669"/>
    <property type="project" value="InterPro"/>
</dbReference>
<dbReference type="PROSITE" id="PS51193">
    <property type="entry name" value="HELICASE_ATP_BIND_2"/>
    <property type="match status" value="1"/>
</dbReference>
<comment type="similarity">
    <text evidence="4">Belongs to the helicase family. DinG subfamily.</text>
</comment>
<dbReference type="GO" id="GO:0003678">
    <property type="term" value="F:DNA helicase activity"/>
    <property type="evidence" value="ECO:0007669"/>
    <property type="project" value="UniProtKB-EC"/>
</dbReference>
<evidence type="ECO:0000256" key="5">
    <source>
        <dbReference type="SAM" id="MobiDB-lite"/>
    </source>
</evidence>
<protein>
    <submittedName>
        <fullName evidence="7">Putative ATP-dependent helicase DinG</fullName>
        <ecNumber evidence="7">3.6.4.12</ecNumber>
    </submittedName>
</protein>
<dbReference type="AlphaFoldDB" id="A0A5C6FT15"/>
<dbReference type="InterPro" id="IPR006555">
    <property type="entry name" value="ATP-dep_Helicase_C"/>
</dbReference>
<feature type="region of interest" description="Disordered" evidence="5">
    <location>
        <begin position="98"/>
        <end position="119"/>
    </location>
</feature>
<proteinExistence type="inferred from homology"/>
<dbReference type="GO" id="GO:0006139">
    <property type="term" value="P:nucleobase-containing compound metabolic process"/>
    <property type="evidence" value="ECO:0007669"/>
    <property type="project" value="InterPro"/>
</dbReference>
<keyword evidence="3" id="KW-0067">ATP-binding</keyword>
<dbReference type="InterPro" id="IPR027417">
    <property type="entry name" value="P-loop_NTPase"/>
</dbReference>
<dbReference type="EC" id="3.6.4.12" evidence="7"/>
<dbReference type="Gene3D" id="3.40.50.300">
    <property type="entry name" value="P-loop containing nucleotide triphosphate hydrolases"/>
    <property type="match status" value="2"/>
</dbReference>
<name>A0A5C6FT15_9PLAN</name>
<dbReference type="PANTHER" id="PTHR11472">
    <property type="entry name" value="DNA REPAIR DEAD HELICASE RAD3/XP-D SUBFAMILY MEMBER"/>
    <property type="match status" value="1"/>
</dbReference>
<dbReference type="Proteomes" id="UP000316476">
    <property type="component" value="Unassembled WGS sequence"/>
</dbReference>
<evidence type="ECO:0000256" key="4">
    <source>
        <dbReference type="ARBA" id="ARBA00038058"/>
    </source>
</evidence>
<evidence type="ECO:0000313" key="8">
    <source>
        <dbReference type="Proteomes" id="UP000316476"/>
    </source>
</evidence>
<dbReference type="PANTHER" id="PTHR11472:SF34">
    <property type="entry name" value="REGULATOR OF TELOMERE ELONGATION HELICASE 1"/>
    <property type="match status" value="1"/>
</dbReference>
<organism evidence="7 8">
    <name type="scientific">Crateriforma conspicua</name>
    <dbReference type="NCBI Taxonomy" id="2527996"/>
    <lineage>
        <taxon>Bacteria</taxon>
        <taxon>Pseudomonadati</taxon>
        <taxon>Planctomycetota</taxon>
        <taxon>Planctomycetia</taxon>
        <taxon>Planctomycetales</taxon>
        <taxon>Planctomycetaceae</taxon>
        <taxon>Crateriforma</taxon>
    </lineage>
</organism>